<feature type="transmembrane region" description="Helical" evidence="1">
    <location>
        <begin position="23"/>
        <end position="46"/>
    </location>
</feature>
<dbReference type="Proteomes" id="UP000479710">
    <property type="component" value="Unassembled WGS sequence"/>
</dbReference>
<keyword evidence="1" id="KW-0472">Membrane</keyword>
<evidence type="ECO:0000256" key="1">
    <source>
        <dbReference type="SAM" id="Phobius"/>
    </source>
</evidence>
<keyword evidence="3" id="KW-1185">Reference proteome</keyword>
<reference evidence="2 3" key="1">
    <citation type="submission" date="2019-11" db="EMBL/GenBank/DDBJ databases">
        <title>Whole genome sequence of Oryza granulata.</title>
        <authorList>
            <person name="Li W."/>
        </authorList>
    </citation>
    <scope>NUCLEOTIDE SEQUENCE [LARGE SCALE GENOMIC DNA]</scope>
    <source>
        <strain evidence="3">cv. Menghai</strain>
        <tissue evidence="2">Leaf</tissue>
    </source>
</reference>
<evidence type="ECO:0000313" key="2">
    <source>
        <dbReference type="EMBL" id="KAF0902413.1"/>
    </source>
</evidence>
<proteinExistence type="predicted"/>
<gene>
    <name evidence="2" type="ORF">E2562_016248</name>
</gene>
<name>A0A6G1CS43_9ORYZ</name>
<evidence type="ECO:0000313" key="3">
    <source>
        <dbReference type="Proteomes" id="UP000479710"/>
    </source>
</evidence>
<evidence type="ECO:0008006" key="4">
    <source>
        <dbReference type="Google" id="ProtNLM"/>
    </source>
</evidence>
<keyword evidence="1" id="KW-1133">Transmembrane helix</keyword>
<keyword evidence="1" id="KW-0812">Transmembrane</keyword>
<sequence>MAPPTSGSATAAAAGGLEGRKRYVVLAALMGTLAMIAIVSSVSVVLSPAHIFFYITNTTVEITSTRNNIMNVTFVANNTSHHAEVHYHSINIEMWFGSNDRARLDNFRGSWGGWQKPREALVNWASGPMTDYYSRRNGMEVNGYDSDGYPMVVIKTLVQFRYGHSRTRLYSIAVSCPSVPYGVDRNSTTPPVNCTA</sequence>
<dbReference type="EMBL" id="SPHZ02000008">
    <property type="protein sequence ID" value="KAF0902413.1"/>
    <property type="molecule type" value="Genomic_DNA"/>
</dbReference>
<dbReference type="OrthoDB" id="10613682at2759"/>
<comment type="caution">
    <text evidence="2">The sequence shown here is derived from an EMBL/GenBank/DDBJ whole genome shotgun (WGS) entry which is preliminary data.</text>
</comment>
<accession>A0A6G1CS43</accession>
<organism evidence="2 3">
    <name type="scientific">Oryza meyeriana var. granulata</name>
    <dbReference type="NCBI Taxonomy" id="110450"/>
    <lineage>
        <taxon>Eukaryota</taxon>
        <taxon>Viridiplantae</taxon>
        <taxon>Streptophyta</taxon>
        <taxon>Embryophyta</taxon>
        <taxon>Tracheophyta</taxon>
        <taxon>Spermatophyta</taxon>
        <taxon>Magnoliopsida</taxon>
        <taxon>Liliopsida</taxon>
        <taxon>Poales</taxon>
        <taxon>Poaceae</taxon>
        <taxon>BOP clade</taxon>
        <taxon>Oryzoideae</taxon>
        <taxon>Oryzeae</taxon>
        <taxon>Oryzinae</taxon>
        <taxon>Oryza</taxon>
        <taxon>Oryza meyeriana</taxon>
    </lineage>
</organism>
<dbReference type="AlphaFoldDB" id="A0A6G1CS43"/>
<dbReference type="PANTHER" id="PTHR36480:SF3">
    <property type="entry name" value="OS06G0118900 PROTEIN"/>
    <property type="match status" value="1"/>
</dbReference>
<protein>
    <recommendedName>
        <fullName evidence="4">Late embryogenesis abundant protein LEA-2 subgroup domain-containing protein</fullName>
    </recommendedName>
</protein>
<dbReference type="PANTHER" id="PTHR36480">
    <property type="entry name" value="OS06G0118900 PROTEIN-RELATED"/>
    <property type="match status" value="1"/>
</dbReference>